<evidence type="ECO:0000313" key="3">
    <source>
        <dbReference type="EMBL" id="CAB1436511.1"/>
    </source>
</evidence>
<keyword evidence="4" id="KW-1185">Reference proteome</keyword>
<feature type="domain" description="Ig-like" evidence="2">
    <location>
        <begin position="383"/>
        <end position="466"/>
    </location>
</feature>
<protein>
    <recommendedName>
        <fullName evidence="2">Ig-like domain-containing protein</fullName>
    </recommendedName>
</protein>
<dbReference type="Proteomes" id="UP001153269">
    <property type="component" value="Unassembled WGS sequence"/>
</dbReference>
<dbReference type="Gene3D" id="2.60.40.10">
    <property type="entry name" value="Immunoglobulins"/>
    <property type="match status" value="6"/>
</dbReference>
<feature type="domain" description="Ig-like" evidence="2">
    <location>
        <begin position="178"/>
        <end position="272"/>
    </location>
</feature>
<dbReference type="InterPro" id="IPR013783">
    <property type="entry name" value="Ig-like_fold"/>
</dbReference>
<evidence type="ECO:0000313" key="4">
    <source>
        <dbReference type="Proteomes" id="UP001153269"/>
    </source>
</evidence>
<dbReference type="InterPro" id="IPR036179">
    <property type="entry name" value="Ig-like_dom_sf"/>
</dbReference>
<organism evidence="3 4">
    <name type="scientific">Pleuronectes platessa</name>
    <name type="common">European plaice</name>
    <dbReference type="NCBI Taxonomy" id="8262"/>
    <lineage>
        <taxon>Eukaryota</taxon>
        <taxon>Metazoa</taxon>
        <taxon>Chordata</taxon>
        <taxon>Craniata</taxon>
        <taxon>Vertebrata</taxon>
        <taxon>Euteleostomi</taxon>
        <taxon>Actinopterygii</taxon>
        <taxon>Neopterygii</taxon>
        <taxon>Teleostei</taxon>
        <taxon>Neoteleostei</taxon>
        <taxon>Acanthomorphata</taxon>
        <taxon>Carangaria</taxon>
        <taxon>Pleuronectiformes</taxon>
        <taxon>Pleuronectoidei</taxon>
        <taxon>Pleuronectidae</taxon>
        <taxon>Pleuronectes</taxon>
    </lineage>
</organism>
<dbReference type="EMBL" id="CADEAL010001901">
    <property type="protein sequence ID" value="CAB1436511.1"/>
    <property type="molecule type" value="Genomic_DNA"/>
</dbReference>
<gene>
    <name evidence="3" type="ORF">PLEPLA_LOCUS24544</name>
</gene>
<comment type="caution">
    <text evidence="3">The sequence shown here is derived from an EMBL/GenBank/DDBJ whole genome shotgun (WGS) entry which is preliminary data.</text>
</comment>
<feature type="domain" description="Ig-like" evidence="2">
    <location>
        <begin position="48"/>
        <end position="129"/>
    </location>
</feature>
<dbReference type="InterPro" id="IPR007110">
    <property type="entry name" value="Ig-like_dom"/>
</dbReference>
<feature type="domain" description="Ig-like" evidence="2">
    <location>
        <begin position="278"/>
        <end position="366"/>
    </location>
</feature>
<reference evidence="3" key="1">
    <citation type="submission" date="2020-03" db="EMBL/GenBank/DDBJ databases">
        <authorList>
            <person name="Weist P."/>
        </authorList>
    </citation>
    <scope>NUCLEOTIDE SEQUENCE</scope>
</reference>
<feature type="domain" description="Ig-like" evidence="2">
    <location>
        <begin position="573"/>
        <end position="661"/>
    </location>
</feature>
<evidence type="ECO:0000259" key="2">
    <source>
        <dbReference type="PROSITE" id="PS50835"/>
    </source>
</evidence>
<feature type="domain" description="Ig-like" evidence="2">
    <location>
        <begin position="473"/>
        <end position="567"/>
    </location>
</feature>
<proteinExistence type="predicted"/>
<dbReference type="SUPFAM" id="SSF48726">
    <property type="entry name" value="Immunoglobulin"/>
    <property type="match status" value="6"/>
</dbReference>
<accession>A0A9N7UTK9</accession>
<dbReference type="AlphaFoldDB" id="A0A9N7UTK9"/>
<dbReference type="PANTHER" id="PTHR23411">
    <property type="entry name" value="TAPASIN"/>
    <property type="match status" value="1"/>
</dbReference>
<dbReference type="SMART" id="SM00407">
    <property type="entry name" value="IGc1"/>
    <property type="match status" value="3"/>
</dbReference>
<dbReference type="InterPro" id="IPR050380">
    <property type="entry name" value="Immune_Resp_Modulators"/>
</dbReference>
<keyword evidence="1" id="KW-0393">Immunoglobulin domain</keyword>
<dbReference type="InterPro" id="IPR003597">
    <property type="entry name" value="Ig_C1-set"/>
</dbReference>
<name>A0A9N7UTK9_PLEPL</name>
<dbReference type="Pfam" id="PF07654">
    <property type="entry name" value="C1-set"/>
    <property type="match status" value="6"/>
</dbReference>
<dbReference type="CDD" id="cd00098">
    <property type="entry name" value="IgC1"/>
    <property type="match status" value="2"/>
</dbReference>
<dbReference type="PROSITE" id="PS50835">
    <property type="entry name" value="IG_LIKE"/>
    <property type="match status" value="6"/>
</dbReference>
<sequence>MGSTAITFIILFLTSILFIIGTTAFKVCGLSSQTSHFILSGKVKFRASPVRLICTLSGFFPGKLEVEWQRDKQTLTITPTETKLQSIEGGEKTFSRISEIEPAKKEWESGSTFGCKARHNKQEFTKTVNICQVYSSAAASIDVEIPSFRTVMMAESRVTATCSVHTLFDVKVLSVTVPSVEIKRSLQDLLKGQSAELECDITNLSSSDLYVTFQANDRDISDRMYVDLPVAPGLHSITRSFSIPENHWKKDTTFTCKVQQGFSSKFTSKSTGNIFADPSVELLLVPSEESGPQRLLCSACGFNPQIQWFSESKKQTSNSDVTMGADGRVTMTSQLNIPQTEWKTGKVFTCNVSDSSLRETVHKNVSLCSVYSSAAASIDVEIPSFRTVMMAESRVTATCSVHTLFDVKVTWVMDGGQQSKGTTNSNATHIISDVSVPSSVWKQLKSITCKAEHKCLSSTERTVKVTGPAVTVPSVEIKRSLQDLLKGQSAVLECDITNLSSSDLYVTFQANDRDISDRMYVDLPVAPGLHSITRSFSIPENHWKKDTTFTCKVQQGFSSKFTSKSTGNIFADPSVELLLVPSEESGPQRLLCSACGFNPQIQWFSESKKQTSNSDVTMGADGRVTMTSQLNIPQTEWKTGKVFTCNVSDSSLRETVHKNVSLCSGKNMWRITTSAVY</sequence>
<evidence type="ECO:0000256" key="1">
    <source>
        <dbReference type="ARBA" id="ARBA00023319"/>
    </source>
</evidence>